<sequence>MAQERQLIEAAAALLKAPDAERIAFIKRDRWIGYPQAKAALVEMETLYSYPVVTRPPNMLLTADTNNGKSTIVNRFAALHPVVDDPHAARAERPVIVLDAPSAPDEERFYNHLLKELGAIYKPSDRIDKKLFQLTDLLLKTGLQVLVIDEINNSLAGTGTRRQQMLNAIKELGNSLGRPIILTGTFDALLMLREDKQVQNRFPPFVLPKWQLDGDFLQLLASFESALPLRRASNLASERLAPLLLILSGGLIGELSRLLKRAATEAILSGRERITIPLLLDLKWLPPEERDKAASAAEAGLVYRFDYRDRLAALGIDQGDEDDEDAE</sequence>
<reference evidence="2 3" key="1">
    <citation type="submission" date="2024-02" db="EMBL/GenBank/DDBJ databases">
        <title>Deinococcus carri NBRC 110142.</title>
        <authorList>
            <person name="Ichikawa N."/>
            <person name="Katano-Makiyama Y."/>
            <person name="Hidaka K."/>
        </authorList>
    </citation>
    <scope>NUCLEOTIDE SEQUENCE [LARGE SCALE GENOMIC DNA]</scope>
    <source>
        <strain evidence="2 3">NBRC 110142</strain>
    </source>
</reference>
<dbReference type="SMART" id="SM00382">
    <property type="entry name" value="AAA"/>
    <property type="match status" value="1"/>
</dbReference>
<evidence type="ECO:0000313" key="2">
    <source>
        <dbReference type="EMBL" id="GAA5512699.1"/>
    </source>
</evidence>
<dbReference type="SUPFAM" id="SSF52540">
    <property type="entry name" value="P-loop containing nucleoside triphosphate hydrolases"/>
    <property type="match status" value="1"/>
</dbReference>
<dbReference type="Proteomes" id="UP001401887">
    <property type="component" value="Unassembled WGS sequence"/>
</dbReference>
<protein>
    <recommendedName>
        <fullName evidence="1">AAA+ ATPase domain-containing protein</fullName>
    </recommendedName>
</protein>
<evidence type="ECO:0000313" key="3">
    <source>
        <dbReference type="Proteomes" id="UP001401887"/>
    </source>
</evidence>
<gene>
    <name evidence="2" type="ORF">Dcar01_01417</name>
</gene>
<dbReference type="Gene3D" id="3.40.50.300">
    <property type="entry name" value="P-loop containing nucleotide triphosphate hydrolases"/>
    <property type="match status" value="1"/>
</dbReference>
<dbReference type="EMBL" id="BAABRP010000003">
    <property type="protein sequence ID" value="GAA5512699.1"/>
    <property type="molecule type" value="Genomic_DNA"/>
</dbReference>
<name>A0ABP9W5T0_9DEIO</name>
<dbReference type="RefSeq" id="WP_345463021.1">
    <property type="nucleotide sequence ID" value="NZ_BAABRP010000003.1"/>
</dbReference>
<dbReference type="InterPro" id="IPR027417">
    <property type="entry name" value="P-loop_NTPase"/>
</dbReference>
<proteinExistence type="predicted"/>
<dbReference type="Pfam" id="PF05621">
    <property type="entry name" value="TniB"/>
    <property type="match status" value="1"/>
</dbReference>
<dbReference type="InterPro" id="IPR003593">
    <property type="entry name" value="AAA+_ATPase"/>
</dbReference>
<keyword evidence="3" id="KW-1185">Reference proteome</keyword>
<evidence type="ECO:0000259" key="1">
    <source>
        <dbReference type="SMART" id="SM00382"/>
    </source>
</evidence>
<comment type="caution">
    <text evidence="2">The sequence shown here is derived from an EMBL/GenBank/DDBJ whole genome shotgun (WGS) entry which is preliminary data.</text>
</comment>
<accession>A0ABP9W5T0</accession>
<feature type="domain" description="AAA+ ATPase" evidence="1">
    <location>
        <begin position="55"/>
        <end position="204"/>
    </location>
</feature>
<dbReference type="InterPro" id="IPR008868">
    <property type="entry name" value="TniB"/>
</dbReference>
<organism evidence="2 3">
    <name type="scientific">Deinococcus carri</name>
    <dbReference type="NCBI Taxonomy" id="1211323"/>
    <lineage>
        <taxon>Bacteria</taxon>
        <taxon>Thermotogati</taxon>
        <taxon>Deinococcota</taxon>
        <taxon>Deinococci</taxon>
        <taxon>Deinococcales</taxon>
        <taxon>Deinococcaceae</taxon>
        <taxon>Deinococcus</taxon>
    </lineage>
</organism>